<keyword evidence="3" id="KW-1185">Reference proteome</keyword>
<proteinExistence type="predicted"/>
<keyword evidence="1" id="KW-1133">Transmembrane helix</keyword>
<dbReference type="Proteomes" id="UP000024635">
    <property type="component" value="Unassembled WGS sequence"/>
</dbReference>
<dbReference type="EMBL" id="JARK01001514">
    <property type="protein sequence ID" value="EYB93786.1"/>
    <property type="molecule type" value="Genomic_DNA"/>
</dbReference>
<organism evidence="2 3">
    <name type="scientific">Ancylostoma ceylanicum</name>
    <dbReference type="NCBI Taxonomy" id="53326"/>
    <lineage>
        <taxon>Eukaryota</taxon>
        <taxon>Metazoa</taxon>
        <taxon>Ecdysozoa</taxon>
        <taxon>Nematoda</taxon>
        <taxon>Chromadorea</taxon>
        <taxon>Rhabditida</taxon>
        <taxon>Rhabditina</taxon>
        <taxon>Rhabditomorpha</taxon>
        <taxon>Strongyloidea</taxon>
        <taxon>Ancylostomatidae</taxon>
        <taxon>Ancylostomatinae</taxon>
        <taxon>Ancylostoma</taxon>
    </lineage>
</organism>
<reference evidence="3" key="1">
    <citation type="journal article" date="2015" name="Nat. Genet.">
        <title>The genome and transcriptome of the zoonotic hookworm Ancylostoma ceylanicum identify infection-specific gene families.</title>
        <authorList>
            <person name="Schwarz E.M."/>
            <person name="Hu Y."/>
            <person name="Antoshechkin I."/>
            <person name="Miller M.M."/>
            <person name="Sternberg P.W."/>
            <person name="Aroian R.V."/>
        </authorList>
    </citation>
    <scope>NUCLEOTIDE SEQUENCE</scope>
    <source>
        <strain evidence="3">HY135</strain>
    </source>
</reference>
<feature type="transmembrane region" description="Helical" evidence="1">
    <location>
        <begin position="50"/>
        <end position="75"/>
    </location>
</feature>
<sequence>MDDLSEKELHKLASKRKQREELQTTKAVVHARRMTRRRIRRAKDRQDHYLFLKALAVTIQTVSVLLVCIMGISAYFELEPDSESTFYATQLSIELCVLIVVFAVIVFENMCESKKVEILLTT</sequence>
<dbReference type="AlphaFoldDB" id="A0A016STQ7"/>
<feature type="transmembrane region" description="Helical" evidence="1">
    <location>
        <begin position="87"/>
        <end position="107"/>
    </location>
</feature>
<protein>
    <submittedName>
        <fullName evidence="2">Uncharacterized protein</fullName>
    </submittedName>
</protein>
<gene>
    <name evidence="2" type="primary">Acey_s0178.g629</name>
    <name evidence="2" type="ORF">Y032_0178g629</name>
</gene>
<name>A0A016STQ7_9BILA</name>
<accession>A0A016STQ7</accession>
<keyword evidence="1" id="KW-0812">Transmembrane</keyword>
<evidence type="ECO:0000313" key="2">
    <source>
        <dbReference type="EMBL" id="EYB93786.1"/>
    </source>
</evidence>
<keyword evidence="1" id="KW-0472">Membrane</keyword>
<evidence type="ECO:0000256" key="1">
    <source>
        <dbReference type="SAM" id="Phobius"/>
    </source>
</evidence>
<comment type="caution">
    <text evidence="2">The sequence shown here is derived from an EMBL/GenBank/DDBJ whole genome shotgun (WGS) entry which is preliminary data.</text>
</comment>
<evidence type="ECO:0000313" key="3">
    <source>
        <dbReference type="Proteomes" id="UP000024635"/>
    </source>
</evidence>